<dbReference type="InterPro" id="IPR023393">
    <property type="entry name" value="START-like_dom_sf"/>
</dbReference>
<protein>
    <submittedName>
        <fullName evidence="3">SRPBCC domain-containing protein</fullName>
    </submittedName>
</protein>
<dbReference type="AlphaFoldDB" id="A0AAE9YNX7"/>
<keyword evidence="4" id="KW-1185">Reference proteome</keyword>
<name>A0AAE9YNX7_9GAMM</name>
<sequence length="133" mass="14895">MRSVISQSITLPVPAQVLFEMYLDPVQHQAITGSPVIIGKEAGAEFRAFDGVLSGTILAVSSPNLIVQSWRSTAFKPADPDSTLILNFIDDEAFGKIDLVHLDVPEHDYDGVTQGWEKFYWTPWREYLQSRAQ</sequence>
<proteinExistence type="inferred from homology"/>
<dbReference type="KEGG" id="tact:SG35_019740"/>
<evidence type="ECO:0000313" key="4">
    <source>
        <dbReference type="Proteomes" id="UP000032568"/>
    </source>
</evidence>
<reference evidence="3 4" key="1">
    <citation type="journal article" date="2015" name="Genome Announc.">
        <title>Draft Genome Sequences of Marine Isolates of Thalassomonas viridans and Thalassomonas actiniarum.</title>
        <authorList>
            <person name="Olonade I."/>
            <person name="van Zyl L.J."/>
            <person name="Trindade M."/>
        </authorList>
    </citation>
    <scope>NUCLEOTIDE SEQUENCE [LARGE SCALE GENOMIC DNA]</scope>
    <source>
        <strain evidence="3 4">A5K-106</strain>
    </source>
</reference>
<evidence type="ECO:0000256" key="1">
    <source>
        <dbReference type="ARBA" id="ARBA00006817"/>
    </source>
</evidence>
<evidence type="ECO:0000313" key="3">
    <source>
        <dbReference type="EMBL" id="WDD97533.1"/>
    </source>
</evidence>
<reference evidence="3 4" key="2">
    <citation type="journal article" date="2022" name="Mar. Drugs">
        <title>Bioassay-Guided Fractionation Leads to the Detection of Cholic Acid Generated by the Rare Thalassomonas sp.</title>
        <authorList>
            <person name="Pheiffer F."/>
            <person name="Schneider Y.K."/>
            <person name="Hansen E.H."/>
            <person name="Andersen J.H."/>
            <person name="Isaksson J."/>
            <person name="Busche T."/>
            <person name="R C."/>
            <person name="Kalinowski J."/>
            <person name="Zyl L.V."/>
            <person name="Trindade M."/>
        </authorList>
    </citation>
    <scope>NUCLEOTIDE SEQUENCE [LARGE SCALE GENOMIC DNA]</scope>
    <source>
        <strain evidence="3 4">A5K-106</strain>
    </source>
</reference>
<dbReference type="Pfam" id="PF08327">
    <property type="entry name" value="AHSA1"/>
    <property type="match status" value="1"/>
</dbReference>
<dbReference type="EMBL" id="CP059735">
    <property type="protein sequence ID" value="WDD97533.1"/>
    <property type="molecule type" value="Genomic_DNA"/>
</dbReference>
<feature type="domain" description="Activator of Hsp90 ATPase homologue 1/2-like C-terminal" evidence="2">
    <location>
        <begin position="13"/>
        <end position="120"/>
    </location>
</feature>
<dbReference type="Proteomes" id="UP000032568">
    <property type="component" value="Chromosome"/>
</dbReference>
<dbReference type="InterPro" id="IPR013538">
    <property type="entry name" value="ASHA1/2-like_C"/>
</dbReference>
<dbReference type="SUPFAM" id="SSF55961">
    <property type="entry name" value="Bet v1-like"/>
    <property type="match status" value="1"/>
</dbReference>
<organism evidence="3 4">
    <name type="scientific">Thalassomonas actiniarum</name>
    <dbReference type="NCBI Taxonomy" id="485447"/>
    <lineage>
        <taxon>Bacteria</taxon>
        <taxon>Pseudomonadati</taxon>
        <taxon>Pseudomonadota</taxon>
        <taxon>Gammaproteobacteria</taxon>
        <taxon>Alteromonadales</taxon>
        <taxon>Colwelliaceae</taxon>
        <taxon>Thalassomonas</taxon>
    </lineage>
</organism>
<accession>A0AAE9YNX7</accession>
<dbReference type="Gene3D" id="3.30.530.20">
    <property type="match status" value="1"/>
</dbReference>
<dbReference type="RefSeq" id="WP_044832029.1">
    <property type="nucleotide sequence ID" value="NZ_CP059735.1"/>
</dbReference>
<evidence type="ECO:0000259" key="2">
    <source>
        <dbReference type="Pfam" id="PF08327"/>
    </source>
</evidence>
<gene>
    <name evidence="3" type="ORF">SG35_019740</name>
</gene>
<comment type="similarity">
    <text evidence="1">Belongs to the AHA1 family.</text>
</comment>